<sequence>MAIISFKHNFVFVKTRKTAGTSIEVDLSQRVEEEAIVTPILPEVAGHRARNYQDPEAEQGFRNHMPASEIRSRIGAERFDGMFCFCVEREPIEKCISHFHMLRNSPLHNQDGNYRKSWEEYLATGSFPNDVSRLSEERDGKRVLIVDRVLRYDRLHVELPELMAELGVPDFQLKARAKSEYSQNRLLSREDVTPEQRALIYEVFRPTLELTGIDWDRVPERT</sequence>
<proteinExistence type="predicted"/>
<dbReference type="AlphaFoldDB" id="A0A1P8UXB8"/>
<reference evidence="1 2" key="1">
    <citation type="submission" date="2016-04" db="EMBL/GenBank/DDBJ databases">
        <title>Deep-sea bacteria in the southern Pacific.</title>
        <authorList>
            <person name="Tang K."/>
        </authorList>
    </citation>
    <scope>NUCLEOTIDE SEQUENCE [LARGE SCALE GENOMIC DNA]</scope>
    <source>
        <strain evidence="1 2">JLT2014</strain>
    </source>
</reference>
<dbReference type="KEGG" id="paby:Ga0080574_TMP3717"/>
<protein>
    <recommendedName>
        <fullName evidence="3">Sulfotransferase family protein</fullName>
    </recommendedName>
</protein>
<evidence type="ECO:0008006" key="3">
    <source>
        <dbReference type="Google" id="ProtNLM"/>
    </source>
</evidence>
<dbReference type="SUPFAM" id="SSF52540">
    <property type="entry name" value="P-loop containing nucleoside triphosphate hydrolases"/>
    <property type="match status" value="1"/>
</dbReference>
<dbReference type="RefSeq" id="WP_076703206.1">
    <property type="nucleotide sequence ID" value="NZ_CP015093.1"/>
</dbReference>
<evidence type="ECO:0000313" key="1">
    <source>
        <dbReference type="EMBL" id="APZ54051.1"/>
    </source>
</evidence>
<dbReference type="OrthoDB" id="288532at2"/>
<dbReference type="InterPro" id="IPR027417">
    <property type="entry name" value="P-loop_NTPase"/>
</dbReference>
<evidence type="ECO:0000313" key="2">
    <source>
        <dbReference type="Proteomes" id="UP000187059"/>
    </source>
</evidence>
<name>A0A1P8UXB8_9RHOB</name>
<dbReference type="STRING" id="1250539.Ga0080574_TMP3717"/>
<keyword evidence="2" id="KW-1185">Reference proteome</keyword>
<organism evidence="1 2">
    <name type="scientific">Salipiger abyssi</name>
    <dbReference type="NCBI Taxonomy" id="1250539"/>
    <lineage>
        <taxon>Bacteria</taxon>
        <taxon>Pseudomonadati</taxon>
        <taxon>Pseudomonadota</taxon>
        <taxon>Alphaproteobacteria</taxon>
        <taxon>Rhodobacterales</taxon>
        <taxon>Roseobacteraceae</taxon>
        <taxon>Salipiger</taxon>
    </lineage>
</organism>
<dbReference type="Gene3D" id="3.40.50.300">
    <property type="entry name" value="P-loop containing nucleotide triphosphate hydrolases"/>
    <property type="match status" value="1"/>
</dbReference>
<dbReference type="EMBL" id="CP015093">
    <property type="protein sequence ID" value="APZ54051.1"/>
    <property type="molecule type" value="Genomic_DNA"/>
</dbReference>
<accession>A0A1P8UXB8</accession>
<dbReference type="Proteomes" id="UP000187059">
    <property type="component" value="Chromosome"/>
</dbReference>
<gene>
    <name evidence="1" type="ORF">Ga0080574_TMP3717</name>
</gene>